<evidence type="ECO:0000313" key="5">
    <source>
        <dbReference type="Proteomes" id="UP001139409"/>
    </source>
</evidence>
<evidence type="ECO:0000256" key="1">
    <source>
        <dbReference type="SAM" id="Phobius"/>
    </source>
</evidence>
<name>A0A9X1KZI7_9BACT</name>
<organism evidence="2 5">
    <name type="scientific">Fulvivirga sedimenti</name>
    <dbReference type="NCBI Taxonomy" id="2879465"/>
    <lineage>
        <taxon>Bacteria</taxon>
        <taxon>Pseudomonadati</taxon>
        <taxon>Bacteroidota</taxon>
        <taxon>Cytophagia</taxon>
        <taxon>Cytophagales</taxon>
        <taxon>Fulvivirgaceae</taxon>
        <taxon>Fulvivirga</taxon>
    </lineage>
</organism>
<evidence type="ECO:0000313" key="4">
    <source>
        <dbReference type="EMBL" id="MCA6077036.1"/>
    </source>
</evidence>
<dbReference type="EMBL" id="JAIXNE010000002">
    <property type="protein sequence ID" value="MCA6074731.1"/>
    <property type="molecule type" value="Genomic_DNA"/>
</dbReference>
<dbReference type="EMBL" id="JAIXNE010000004">
    <property type="protein sequence ID" value="MCA6077036.1"/>
    <property type="molecule type" value="Genomic_DNA"/>
</dbReference>
<reference evidence="2" key="1">
    <citation type="submission" date="2021-09" db="EMBL/GenBank/DDBJ databases">
        <title>Fulvivirga sp. isolated from coastal sediment.</title>
        <authorList>
            <person name="Yu H."/>
        </authorList>
    </citation>
    <scope>NUCLEOTIDE SEQUENCE</scope>
    <source>
        <strain evidence="2">1062</strain>
    </source>
</reference>
<feature type="transmembrane region" description="Helical" evidence="1">
    <location>
        <begin position="14"/>
        <end position="37"/>
    </location>
</feature>
<dbReference type="AlphaFoldDB" id="A0A9X1KZI7"/>
<sequence>MENRNTSVMSIQDWIITILITSIPVVNIIMLFVWAFGSDTNENKKNWAKATLIWLAIIFVLYLIIFVFLGLALFTGSR</sequence>
<comment type="caution">
    <text evidence="2">The sequence shown here is derived from an EMBL/GenBank/DDBJ whole genome shotgun (WGS) entry which is preliminary data.</text>
</comment>
<feature type="transmembrane region" description="Helical" evidence="1">
    <location>
        <begin position="52"/>
        <end position="74"/>
    </location>
</feature>
<dbReference type="Proteomes" id="UP001139409">
    <property type="component" value="Unassembled WGS sequence"/>
</dbReference>
<protein>
    <submittedName>
        <fullName evidence="2">Uncharacterized protein</fullName>
    </submittedName>
</protein>
<keyword evidence="1" id="KW-0812">Transmembrane</keyword>
<gene>
    <name evidence="2" type="ORF">LDX50_07605</name>
    <name evidence="3" type="ORF">LDX50_13575</name>
    <name evidence="4" type="ORF">LDX50_19295</name>
</gene>
<accession>A0A9X1KZI7</accession>
<evidence type="ECO:0000313" key="2">
    <source>
        <dbReference type="EMBL" id="MCA6074731.1"/>
    </source>
</evidence>
<proteinExistence type="predicted"/>
<keyword evidence="1" id="KW-1133">Transmembrane helix</keyword>
<dbReference type="RefSeq" id="WP_225697844.1">
    <property type="nucleotide sequence ID" value="NZ_JAIXNE010000002.1"/>
</dbReference>
<keyword evidence="1" id="KW-0472">Membrane</keyword>
<evidence type="ECO:0000313" key="3">
    <source>
        <dbReference type="EMBL" id="MCA6075908.1"/>
    </source>
</evidence>
<keyword evidence="5" id="KW-1185">Reference proteome</keyword>
<dbReference type="EMBL" id="JAIXNE010000003">
    <property type="protein sequence ID" value="MCA6075908.1"/>
    <property type="molecule type" value="Genomic_DNA"/>
</dbReference>